<keyword evidence="8" id="KW-1185">Reference proteome</keyword>
<reference evidence="7 8" key="1">
    <citation type="journal article" date="2022" name="Nat. Ecol. Evol.">
        <title>A masculinizing supergene underlies an exaggerated male reproductive morph in a spider.</title>
        <authorList>
            <person name="Hendrickx F."/>
            <person name="De Corte Z."/>
            <person name="Sonet G."/>
            <person name="Van Belleghem S.M."/>
            <person name="Kostlbacher S."/>
            <person name="Vangestel C."/>
        </authorList>
    </citation>
    <scope>NUCLEOTIDE SEQUENCE [LARGE SCALE GENOMIC DNA]</scope>
    <source>
        <strain evidence="7">W744_W776</strain>
    </source>
</reference>
<dbReference type="InterPro" id="IPR015413">
    <property type="entry name" value="Methionyl/Leucyl_tRNA_Synth"/>
</dbReference>
<gene>
    <name evidence="7" type="ORF">JTE90_025512</name>
</gene>
<dbReference type="Proteomes" id="UP000827092">
    <property type="component" value="Unassembled WGS sequence"/>
</dbReference>
<keyword evidence="3" id="KW-0067">ATP-binding</keyword>
<dbReference type="GO" id="GO:0006431">
    <property type="term" value="P:methionyl-tRNA aminoacylation"/>
    <property type="evidence" value="ECO:0007669"/>
    <property type="project" value="TreeGrafter"/>
</dbReference>
<dbReference type="Gene3D" id="1.10.730.10">
    <property type="entry name" value="Isoleucyl-tRNA Synthetase, Domain 1"/>
    <property type="match status" value="1"/>
</dbReference>
<keyword evidence="4" id="KW-0648">Protein biosynthesis</keyword>
<dbReference type="SUPFAM" id="SSF47323">
    <property type="entry name" value="Anticodon-binding domain of a subclass of class I aminoacyl-tRNA synthetases"/>
    <property type="match status" value="1"/>
</dbReference>
<evidence type="ECO:0000256" key="4">
    <source>
        <dbReference type="ARBA" id="ARBA00022917"/>
    </source>
</evidence>
<evidence type="ECO:0000313" key="7">
    <source>
        <dbReference type="EMBL" id="KAG8173448.1"/>
    </source>
</evidence>
<protein>
    <recommendedName>
        <fullName evidence="6">Methionyl/Leucyl tRNA synthetase domain-containing protein</fullName>
    </recommendedName>
</protein>
<proteinExistence type="predicted"/>
<name>A0AAV6TP69_9ARAC</name>
<evidence type="ECO:0000259" key="6">
    <source>
        <dbReference type="Pfam" id="PF09334"/>
    </source>
</evidence>
<sequence length="132" mass="15177">MGYKISATKIGAEIKGKPRTENGRSILVLNSPNETKTADQIRYTIAANAPETQDSEFTWKDFQMRCNVELLGKYGNLVNRVLVFTKELLSAKVPPRLELLEEDRLFLDKIKNIVKQTETAYLWPKNHHLLFI</sequence>
<dbReference type="GO" id="GO:0005829">
    <property type="term" value="C:cytosol"/>
    <property type="evidence" value="ECO:0007669"/>
    <property type="project" value="TreeGrafter"/>
</dbReference>
<dbReference type="EMBL" id="JAFNEN010001761">
    <property type="protein sequence ID" value="KAG8173448.1"/>
    <property type="molecule type" value="Genomic_DNA"/>
</dbReference>
<keyword evidence="1" id="KW-0436">Ligase</keyword>
<dbReference type="InterPro" id="IPR023458">
    <property type="entry name" value="Met-tRNA_ligase_1"/>
</dbReference>
<dbReference type="PANTHER" id="PTHR45765">
    <property type="entry name" value="METHIONINE--TRNA LIGASE"/>
    <property type="match status" value="1"/>
</dbReference>
<dbReference type="InterPro" id="IPR014729">
    <property type="entry name" value="Rossmann-like_a/b/a_fold"/>
</dbReference>
<evidence type="ECO:0000313" key="8">
    <source>
        <dbReference type="Proteomes" id="UP000827092"/>
    </source>
</evidence>
<dbReference type="GO" id="GO:0004825">
    <property type="term" value="F:methionine-tRNA ligase activity"/>
    <property type="evidence" value="ECO:0007669"/>
    <property type="project" value="InterPro"/>
</dbReference>
<organism evidence="7 8">
    <name type="scientific">Oedothorax gibbosus</name>
    <dbReference type="NCBI Taxonomy" id="931172"/>
    <lineage>
        <taxon>Eukaryota</taxon>
        <taxon>Metazoa</taxon>
        <taxon>Ecdysozoa</taxon>
        <taxon>Arthropoda</taxon>
        <taxon>Chelicerata</taxon>
        <taxon>Arachnida</taxon>
        <taxon>Araneae</taxon>
        <taxon>Araneomorphae</taxon>
        <taxon>Entelegynae</taxon>
        <taxon>Araneoidea</taxon>
        <taxon>Linyphiidae</taxon>
        <taxon>Erigoninae</taxon>
        <taxon>Oedothorax</taxon>
    </lineage>
</organism>
<comment type="caution">
    <text evidence="7">The sequence shown here is derived from an EMBL/GenBank/DDBJ whole genome shotgun (WGS) entry which is preliminary data.</text>
</comment>
<dbReference type="Gene3D" id="3.40.50.620">
    <property type="entry name" value="HUPs"/>
    <property type="match status" value="1"/>
</dbReference>
<evidence type="ECO:0000256" key="3">
    <source>
        <dbReference type="ARBA" id="ARBA00022840"/>
    </source>
</evidence>
<dbReference type="Pfam" id="PF09334">
    <property type="entry name" value="tRNA-synt_1g"/>
    <property type="match status" value="1"/>
</dbReference>
<keyword evidence="5" id="KW-0030">Aminoacyl-tRNA synthetase</keyword>
<feature type="domain" description="Methionyl/Leucyl tRNA synthetase" evidence="6">
    <location>
        <begin position="33"/>
        <end position="82"/>
    </location>
</feature>
<dbReference type="PANTHER" id="PTHR45765:SF1">
    <property type="entry name" value="METHIONINE--TRNA LIGASE, CYTOPLASMIC"/>
    <property type="match status" value="1"/>
</dbReference>
<accession>A0AAV6TP69</accession>
<dbReference type="InterPro" id="IPR009080">
    <property type="entry name" value="tRNAsynth_Ia_anticodon-bd"/>
</dbReference>
<evidence type="ECO:0000256" key="1">
    <source>
        <dbReference type="ARBA" id="ARBA00022598"/>
    </source>
</evidence>
<evidence type="ECO:0000256" key="2">
    <source>
        <dbReference type="ARBA" id="ARBA00022741"/>
    </source>
</evidence>
<dbReference type="GO" id="GO:0005524">
    <property type="term" value="F:ATP binding"/>
    <property type="evidence" value="ECO:0007669"/>
    <property type="project" value="UniProtKB-KW"/>
</dbReference>
<dbReference type="AlphaFoldDB" id="A0AAV6TP69"/>
<evidence type="ECO:0000256" key="5">
    <source>
        <dbReference type="ARBA" id="ARBA00023146"/>
    </source>
</evidence>
<keyword evidence="2" id="KW-0547">Nucleotide-binding</keyword>